<evidence type="ECO:0000256" key="6">
    <source>
        <dbReference type="ARBA" id="ARBA00023001"/>
    </source>
</evidence>
<comment type="similarity">
    <text evidence="13">Belongs to the polysaccharide monooxygenase AA9 family.</text>
</comment>
<evidence type="ECO:0000256" key="2">
    <source>
        <dbReference type="ARBA" id="ARBA00004613"/>
    </source>
</evidence>
<evidence type="ECO:0000256" key="7">
    <source>
        <dbReference type="ARBA" id="ARBA00023002"/>
    </source>
</evidence>
<reference evidence="18 19" key="1">
    <citation type="submission" date="2016-07" db="EMBL/GenBank/DDBJ databases">
        <title>Pervasive Adenine N6-methylation of Active Genes in Fungi.</title>
        <authorList>
            <consortium name="DOE Joint Genome Institute"/>
            <person name="Mondo S.J."/>
            <person name="Dannebaum R.O."/>
            <person name="Kuo R.C."/>
            <person name="Labutti K."/>
            <person name="Haridas S."/>
            <person name="Kuo A."/>
            <person name="Salamov A."/>
            <person name="Ahrendt S.R."/>
            <person name="Lipzen A."/>
            <person name="Sullivan W."/>
            <person name="Andreopoulos W.B."/>
            <person name="Clum A."/>
            <person name="Lindquist E."/>
            <person name="Daum C."/>
            <person name="Ramamoorthy G.K."/>
            <person name="Gryganskyi A."/>
            <person name="Culley D."/>
            <person name="Magnuson J.K."/>
            <person name="James T.Y."/>
            <person name="O'Malley M.A."/>
            <person name="Stajich J.E."/>
            <person name="Spatafora J.W."/>
            <person name="Visel A."/>
            <person name="Grigoriev I.V."/>
        </authorList>
    </citation>
    <scope>NUCLEOTIDE SEQUENCE [LARGE SCALE GENOMIC DNA]</scope>
    <source>
        <strain evidence="18 19">CBS 129021</strain>
    </source>
</reference>
<evidence type="ECO:0000256" key="15">
    <source>
        <dbReference type="ARBA" id="ARBA00047174"/>
    </source>
</evidence>
<dbReference type="InterPro" id="IPR005103">
    <property type="entry name" value="AA9_LPMO"/>
</dbReference>
<keyword evidence="12" id="KW-0624">Polysaccharide degradation</keyword>
<evidence type="ECO:0000256" key="8">
    <source>
        <dbReference type="ARBA" id="ARBA00023008"/>
    </source>
</evidence>
<dbReference type="RefSeq" id="XP_040714265.1">
    <property type="nucleotide sequence ID" value="XM_040857297.1"/>
</dbReference>
<feature type="signal peptide" evidence="16">
    <location>
        <begin position="1"/>
        <end position="20"/>
    </location>
</feature>
<dbReference type="GeneID" id="63773509"/>
<accession>A0A1Y2DTD6</accession>
<keyword evidence="19" id="KW-1185">Reference proteome</keyword>
<dbReference type="GO" id="GO:0016787">
    <property type="term" value="F:hydrolase activity"/>
    <property type="evidence" value="ECO:0007669"/>
    <property type="project" value="UniProtKB-KW"/>
</dbReference>
<dbReference type="Proteomes" id="UP000193689">
    <property type="component" value="Unassembled WGS sequence"/>
</dbReference>
<evidence type="ECO:0000256" key="11">
    <source>
        <dbReference type="ARBA" id="ARBA00023277"/>
    </source>
</evidence>
<dbReference type="InParanoid" id="A0A1Y2DTD6"/>
<keyword evidence="6" id="KW-0136">Cellulose degradation</keyword>
<comment type="subcellular location">
    <subcellularLocation>
        <location evidence="2">Secreted</location>
    </subcellularLocation>
</comment>
<gene>
    <name evidence="18" type="ORF">BCR38DRAFT_372261</name>
</gene>
<keyword evidence="9" id="KW-0503">Monooxygenase</keyword>
<dbReference type="CDD" id="cd21175">
    <property type="entry name" value="LPMO_AA9"/>
    <property type="match status" value="1"/>
</dbReference>
<keyword evidence="7" id="KW-0560">Oxidoreductase</keyword>
<comment type="catalytic activity">
    <reaction evidence="14">
        <text>[(1-&gt;4)-beta-D-glucosyl]n+m + reduced acceptor + O2 = 4-dehydro-beta-D-glucosyl-[(1-&gt;4)-beta-D-glucosyl]n-1 + [(1-&gt;4)-beta-D-glucosyl]m + acceptor + H2O.</text>
        <dbReference type="EC" id="1.14.99.56"/>
    </reaction>
</comment>
<organism evidence="18 19">
    <name type="scientific">Pseudomassariella vexata</name>
    <dbReference type="NCBI Taxonomy" id="1141098"/>
    <lineage>
        <taxon>Eukaryota</taxon>
        <taxon>Fungi</taxon>
        <taxon>Dikarya</taxon>
        <taxon>Ascomycota</taxon>
        <taxon>Pezizomycotina</taxon>
        <taxon>Sordariomycetes</taxon>
        <taxon>Xylariomycetidae</taxon>
        <taxon>Amphisphaeriales</taxon>
        <taxon>Pseudomassariaceae</taxon>
        <taxon>Pseudomassariella</taxon>
    </lineage>
</organism>
<evidence type="ECO:0000259" key="17">
    <source>
        <dbReference type="Pfam" id="PF03443"/>
    </source>
</evidence>
<evidence type="ECO:0000256" key="12">
    <source>
        <dbReference type="ARBA" id="ARBA00023326"/>
    </source>
</evidence>
<protein>
    <recommendedName>
        <fullName evidence="15">lytic cellulose monooxygenase (C4-dehydrogenating)</fullName>
        <ecNumber evidence="15">1.14.99.56</ecNumber>
    </recommendedName>
</protein>
<evidence type="ECO:0000256" key="14">
    <source>
        <dbReference type="ARBA" id="ARBA00045077"/>
    </source>
</evidence>
<keyword evidence="18" id="KW-0378">Hydrolase</keyword>
<dbReference type="GO" id="GO:0004497">
    <property type="term" value="F:monooxygenase activity"/>
    <property type="evidence" value="ECO:0007669"/>
    <property type="project" value="UniProtKB-KW"/>
</dbReference>
<name>A0A1Y2DTD6_9PEZI</name>
<evidence type="ECO:0000256" key="4">
    <source>
        <dbReference type="ARBA" id="ARBA00022723"/>
    </source>
</evidence>
<dbReference type="InterPro" id="IPR049892">
    <property type="entry name" value="AA9"/>
</dbReference>
<keyword evidence="8" id="KW-0186">Copper</keyword>
<dbReference type="OrthoDB" id="3496539at2759"/>
<keyword evidence="10" id="KW-1015">Disulfide bond</keyword>
<evidence type="ECO:0000313" key="18">
    <source>
        <dbReference type="EMBL" id="ORY62429.1"/>
    </source>
</evidence>
<sequence length="227" mass="24036">MKFTFTTAFALAASVAPAFAHYNFNALIVNDEVTEEYVYVRKNTNSNSPVTDVTSNDFICNVGGLDSGSTTKTYDVAAGDQLGFTVMSDISHAGPVAVYLSKATGTAAAYDGSGDWFKIYELTTSSITADGLQWASNAITNFTFTLPTEVPSGEYLVRVEQIALHSPGAPQFYISCAQISVTSDSTATPSPAIAMPLYSGDEEGLTINIYSPIPTSYTPAGPALWPS</sequence>
<comment type="caution">
    <text evidence="18">The sequence shown here is derived from an EMBL/GenBank/DDBJ whole genome shotgun (WGS) entry which is preliminary data.</text>
</comment>
<dbReference type="EC" id="1.14.99.56" evidence="15"/>
<dbReference type="GO" id="GO:0005576">
    <property type="term" value="C:extracellular region"/>
    <property type="evidence" value="ECO:0007669"/>
    <property type="project" value="UniProtKB-SubCell"/>
</dbReference>
<dbReference type="PANTHER" id="PTHR33353:SF10">
    <property type="entry name" value="ENDO-BETA-1,4-GLUCANASE D"/>
    <property type="match status" value="1"/>
</dbReference>
<evidence type="ECO:0000256" key="16">
    <source>
        <dbReference type="SAM" id="SignalP"/>
    </source>
</evidence>
<dbReference type="GO" id="GO:0030245">
    <property type="term" value="P:cellulose catabolic process"/>
    <property type="evidence" value="ECO:0007669"/>
    <property type="project" value="UniProtKB-KW"/>
</dbReference>
<keyword evidence="11" id="KW-0119">Carbohydrate metabolism</keyword>
<proteinExistence type="inferred from homology"/>
<dbReference type="AlphaFoldDB" id="A0A1Y2DTD6"/>
<evidence type="ECO:0000256" key="10">
    <source>
        <dbReference type="ARBA" id="ARBA00023157"/>
    </source>
</evidence>
<feature type="non-terminal residue" evidence="18">
    <location>
        <position position="227"/>
    </location>
</feature>
<evidence type="ECO:0000313" key="19">
    <source>
        <dbReference type="Proteomes" id="UP000193689"/>
    </source>
</evidence>
<evidence type="ECO:0000256" key="9">
    <source>
        <dbReference type="ARBA" id="ARBA00023033"/>
    </source>
</evidence>
<dbReference type="GO" id="GO:0046872">
    <property type="term" value="F:metal ion binding"/>
    <property type="evidence" value="ECO:0007669"/>
    <property type="project" value="UniProtKB-KW"/>
</dbReference>
<dbReference type="STRING" id="1141098.A0A1Y2DTD6"/>
<dbReference type="PANTHER" id="PTHR33353">
    <property type="entry name" value="PUTATIVE (AFU_ORTHOLOGUE AFUA_1G12560)-RELATED"/>
    <property type="match status" value="1"/>
</dbReference>
<feature type="domain" description="Auxiliary Activity family 9 catalytic" evidence="17">
    <location>
        <begin position="21"/>
        <end position="217"/>
    </location>
</feature>
<dbReference type="EMBL" id="MCFJ01000009">
    <property type="protein sequence ID" value="ORY62429.1"/>
    <property type="molecule type" value="Genomic_DNA"/>
</dbReference>
<dbReference type="Gene3D" id="2.70.50.70">
    <property type="match status" value="1"/>
</dbReference>
<evidence type="ECO:0000256" key="5">
    <source>
        <dbReference type="ARBA" id="ARBA00022729"/>
    </source>
</evidence>
<evidence type="ECO:0000256" key="13">
    <source>
        <dbReference type="ARBA" id="ARBA00044502"/>
    </source>
</evidence>
<keyword evidence="3" id="KW-0964">Secreted</keyword>
<keyword evidence="4" id="KW-0479">Metal-binding</keyword>
<evidence type="ECO:0000256" key="1">
    <source>
        <dbReference type="ARBA" id="ARBA00001973"/>
    </source>
</evidence>
<feature type="chain" id="PRO_5012643824" description="lytic cellulose monooxygenase (C4-dehydrogenating)" evidence="16">
    <location>
        <begin position="21"/>
        <end position="227"/>
    </location>
</feature>
<evidence type="ECO:0000256" key="3">
    <source>
        <dbReference type="ARBA" id="ARBA00022525"/>
    </source>
</evidence>
<comment type="cofactor">
    <cofactor evidence="1">
        <name>Cu(2+)</name>
        <dbReference type="ChEBI" id="CHEBI:29036"/>
    </cofactor>
</comment>
<keyword evidence="5 16" id="KW-0732">Signal</keyword>
<dbReference type="Pfam" id="PF03443">
    <property type="entry name" value="AA9"/>
    <property type="match status" value="1"/>
</dbReference>